<reference evidence="2 3" key="1">
    <citation type="submission" date="2020-01" db="EMBL/GenBank/DDBJ databases">
        <title>Genome analysis.</title>
        <authorList>
            <person name="Wu S."/>
            <person name="Wang G."/>
        </authorList>
    </citation>
    <scope>NUCLEOTIDE SEQUENCE [LARGE SCALE GENOMIC DNA]</scope>
    <source>
        <strain evidence="2 3">SYL130</strain>
    </source>
</reference>
<sequence length="140" mass="15428">MRLIERIQQYLAHHSISAYEFEHSCGLSNGYLGKQLKGKGSVGSDILEKIKNNYTDLSLVWLVTGKGKMQLSVPPSGMPDAVSELNEEQHIYFTSKDEVIKLLNKQIAKLEATIVDKEKIIALLEGQSKQGGGAVVKRTG</sequence>
<keyword evidence="1" id="KW-0175">Coiled coil</keyword>
<dbReference type="Proteomes" id="UP000753802">
    <property type="component" value="Unassembled WGS sequence"/>
</dbReference>
<organism evidence="2 3">
    <name type="scientific">Sediminibacterium roseum</name>
    <dbReference type="NCBI Taxonomy" id="1978412"/>
    <lineage>
        <taxon>Bacteria</taxon>
        <taxon>Pseudomonadati</taxon>
        <taxon>Bacteroidota</taxon>
        <taxon>Chitinophagia</taxon>
        <taxon>Chitinophagales</taxon>
        <taxon>Chitinophagaceae</taxon>
        <taxon>Sediminibacterium</taxon>
    </lineage>
</organism>
<dbReference type="EMBL" id="JAACJS010000015">
    <property type="protein sequence ID" value="NCI50693.1"/>
    <property type="molecule type" value="Genomic_DNA"/>
</dbReference>
<feature type="coiled-coil region" evidence="1">
    <location>
        <begin position="100"/>
        <end position="127"/>
    </location>
</feature>
<keyword evidence="3" id="KW-1185">Reference proteome</keyword>
<name>A0ABW9ZZV0_9BACT</name>
<evidence type="ECO:0000313" key="2">
    <source>
        <dbReference type="EMBL" id="NCI50693.1"/>
    </source>
</evidence>
<accession>A0ABW9ZZV0</accession>
<evidence type="ECO:0008006" key="4">
    <source>
        <dbReference type="Google" id="ProtNLM"/>
    </source>
</evidence>
<evidence type="ECO:0000256" key="1">
    <source>
        <dbReference type="SAM" id="Coils"/>
    </source>
</evidence>
<gene>
    <name evidence="2" type="ORF">GWC95_12215</name>
</gene>
<dbReference type="RefSeq" id="WP_161819008.1">
    <property type="nucleotide sequence ID" value="NZ_JAACJS010000015.1"/>
</dbReference>
<evidence type="ECO:0000313" key="3">
    <source>
        <dbReference type="Proteomes" id="UP000753802"/>
    </source>
</evidence>
<comment type="caution">
    <text evidence="2">The sequence shown here is derived from an EMBL/GenBank/DDBJ whole genome shotgun (WGS) entry which is preliminary data.</text>
</comment>
<proteinExistence type="predicted"/>
<protein>
    <recommendedName>
        <fullName evidence="4">XRE family transcriptional regulator</fullName>
    </recommendedName>
</protein>